<dbReference type="Gene3D" id="3.30.559.30">
    <property type="entry name" value="Nonribosomal peptide synthetase, condensation domain"/>
    <property type="match status" value="4"/>
</dbReference>
<dbReference type="InterPro" id="IPR015424">
    <property type="entry name" value="PyrdxlP-dep_Trfase"/>
</dbReference>
<dbReference type="Gene3D" id="3.30.300.30">
    <property type="match status" value="4"/>
</dbReference>
<dbReference type="Gene3D" id="3.40.640.10">
    <property type="entry name" value="Type I PLP-dependent aspartate aminotransferase-like (Major domain)"/>
    <property type="match status" value="1"/>
</dbReference>
<dbReference type="GO" id="GO:0004315">
    <property type="term" value="F:3-oxoacyl-[acyl-carrier-protein] synthase activity"/>
    <property type="evidence" value="ECO:0007669"/>
    <property type="project" value="InterPro"/>
</dbReference>
<organism evidence="14 15">
    <name type="scientific">Chengkuizengella marina</name>
    <dbReference type="NCBI Taxonomy" id="2507566"/>
    <lineage>
        <taxon>Bacteria</taxon>
        <taxon>Bacillati</taxon>
        <taxon>Bacillota</taxon>
        <taxon>Bacilli</taxon>
        <taxon>Bacillales</taxon>
        <taxon>Paenibacillaceae</taxon>
        <taxon>Chengkuizengella</taxon>
    </lineage>
</organism>
<dbReference type="FunFam" id="3.40.50.980:FF:000002">
    <property type="entry name" value="Enterobactin synthetase component F"/>
    <property type="match status" value="1"/>
</dbReference>
<dbReference type="InterPro" id="IPR015421">
    <property type="entry name" value="PyrdxlP-dep_Trfase_major"/>
</dbReference>
<dbReference type="SMART" id="SM00825">
    <property type="entry name" value="PKS_KS"/>
    <property type="match status" value="1"/>
</dbReference>
<dbReference type="PROSITE" id="PS00600">
    <property type="entry name" value="AA_TRANSFER_CLASS_3"/>
    <property type="match status" value="1"/>
</dbReference>
<dbReference type="Pfam" id="PF00501">
    <property type="entry name" value="AMP-binding"/>
    <property type="match status" value="3"/>
</dbReference>
<evidence type="ECO:0000313" key="15">
    <source>
        <dbReference type="Proteomes" id="UP000448943"/>
    </source>
</evidence>
<evidence type="ECO:0000256" key="1">
    <source>
        <dbReference type="ARBA" id="ARBA00001957"/>
    </source>
</evidence>
<dbReference type="InterPro" id="IPR020841">
    <property type="entry name" value="PKS_Beta-ketoAc_synthase_dom"/>
</dbReference>
<dbReference type="PROSITE" id="PS00455">
    <property type="entry name" value="AMP_BINDING"/>
    <property type="match status" value="2"/>
</dbReference>
<dbReference type="InterPro" id="IPR020806">
    <property type="entry name" value="PKS_PP-bd"/>
</dbReference>
<dbReference type="PROSITE" id="PS00606">
    <property type="entry name" value="KS3_1"/>
    <property type="match status" value="1"/>
</dbReference>
<dbReference type="NCBIfam" id="NF003417">
    <property type="entry name" value="PRK04813.1"/>
    <property type="match status" value="4"/>
</dbReference>
<dbReference type="PANTHER" id="PTHR45527:SF14">
    <property type="entry name" value="PLIPASTATIN SYNTHASE SUBUNIT B"/>
    <property type="match status" value="1"/>
</dbReference>
<dbReference type="GO" id="GO:0031177">
    <property type="term" value="F:phosphopantetheine binding"/>
    <property type="evidence" value="ECO:0007669"/>
    <property type="project" value="InterPro"/>
</dbReference>
<dbReference type="InterPro" id="IPR018201">
    <property type="entry name" value="Ketoacyl_synth_AS"/>
</dbReference>
<evidence type="ECO:0000259" key="13">
    <source>
        <dbReference type="PROSITE" id="PS52004"/>
    </source>
</evidence>
<evidence type="ECO:0000256" key="3">
    <source>
        <dbReference type="ARBA" id="ARBA00022450"/>
    </source>
</evidence>
<keyword evidence="9" id="KW-0045">Antibiotic biosynthesis</keyword>
<evidence type="ECO:0000256" key="6">
    <source>
        <dbReference type="ARBA" id="ARBA00022679"/>
    </source>
</evidence>
<keyword evidence="8" id="KW-0663">Pyridoxal phosphate</keyword>
<dbReference type="InterPro" id="IPR045851">
    <property type="entry name" value="AMP-bd_C_sf"/>
</dbReference>
<dbReference type="Gene3D" id="3.40.47.10">
    <property type="match status" value="1"/>
</dbReference>
<dbReference type="InterPro" id="IPR014031">
    <property type="entry name" value="Ketoacyl_synth_C"/>
</dbReference>
<name>A0A6N9Q5H0_9BACL</name>
<protein>
    <submittedName>
        <fullName evidence="14">Amino acid adenylation domain-containing protein</fullName>
    </submittedName>
</protein>
<dbReference type="InterPro" id="IPR005814">
    <property type="entry name" value="Aminotrans_3"/>
</dbReference>
<dbReference type="Gene3D" id="3.40.50.980">
    <property type="match status" value="4"/>
</dbReference>
<keyword evidence="4" id="KW-0597">Phosphoprotein</keyword>
<keyword evidence="5" id="KW-0436">Ligase</keyword>
<dbReference type="SMART" id="SM01294">
    <property type="entry name" value="PKS_PP_betabranch"/>
    <property type="match status" value="1"/>
</dbReference>
<dbReference type="InterPro" id="IPR014030">
    <property type="entry name" value="Ketoacyl_synth_N"/>
</dbReference>
<dbReference type="FunFam" id="3.40.50.980:FF:000001">
    <property type="entry name" value="Non-ribosomal peptide synthetase"/>
    <property type="match status" value="2"/>
</dbReference>
<dbReference type="GO" id="GO:0017000">
    <property type="term" value="P:antibiotic biosynthetic process"/>
    <property type="evidence" value="ECO:0007669"/>
    <property type="project" value="UniProtKB-KW"/>
</dbReference>
<dbReference type="Pfam" id="PF00109">
    <property type="entry name" value="ketoacyl-synt"/>
    <property type="match status" value="1"/>
</dbReference>
<dbReference type="Gene3D" id="1.10.1200.10">
    <property type="entry name" value="ACP-like"/>
    <property type="match status" value="5"/>
</dbReference>
<gene>
    <name evidence="14" type="ORF">ERL59_14040</name>
</gene>
<keyword evidence="3" id="KW-0596">Phosphopantetheine</keyword>
<dbReference type="InterPro" id="IPR009081">
    <property type="entry name" value="PP-bd_ACP"/>
</dbReference>
<dbReference type="GO" id="GO:0030170">
    <property type="term" value="F:pyridoxal phosphate binding"/>
    <property type="evidence" value="ECO:0007669"/>
    <property type="project" value="InterPro"/>
</dbReference>
<dbReference type="SUPFAM" id="SSF56801">
    <property type="entry name" value="Acetyl-CoA synthetase-like"/>
    <property type="match status" value="4"/>
</dbReference>
<sequence length="5234" mass="598489">MMFTKQFKTLKDVLVERSKLDDIGIVFIEADHKESRLTYRELYHESLYFLHDLQKQGLKPKQEIVFQLEDNKQFIIAFWACILGGMIPVPVSIGNNDEHKLKVFKIWNTLHNPHMITSQKFLNTLKKFTNKNNQIDSLEHIVERVTIIDDEKLSHTEGKIIHCKPSDIAFIQFSSGSTGDPKGVTLTHENLVYNTCAINNRTEVNQNDSYLSWMPLTHDMGLICCHLTPLIAGIHQYFIPTPLFIRQPLLWMKKANEHKTTILSSPNFGYQYFLKFFKPEKAKGWDLSNIKMFFNGAEPISTEVCHSFVDTLAPYHLKRTAMTTVYGLAEASVGVSIPDISKEFETLYLDRNELNIGQKVVQINPQDQKALSFVKVGNPIDYCELRICDDQNNLLFEDMIGHIQIKGKNVTQGYYNNEKATSDMMTSDGWVDTGDLGFYHEGELVITGRAKDIIFVNGQNVYPHDIERVAIEIDDVELGRVAVCGVRDLNKDQEQIVVFVVSKKKVEKFLPLATELKKHLLIRGSWEVSEVIPIRQMPKTTSGKVQRYKLGKQYENGEFAEVLTQLNELSNEAMNEPFILLDNFEEKLYEICTEILNDKQISVNTSYFDIGVTSIQIAQITEKIEKEFKINLNVTDLFAYPTISELSKYLSEQSNKKIDSNSKNHMNKKHDVEDHQQDSDIAIIGMSMNFPGAASAHEYWNHLSEGKHSIGQFQHDRKQDALDYLSLLDWDKSEDEFVEGAYLDEIDKFDYSFFKLNPKEASYMDPNQRLFLESCWHTFEDAGYAGDRIRGGNVGVYVGYSKVGYDYERLISKNNPEALQNYIVGNLPSVLASRIAYFLNLKGPAITIDTACSSSLVAVHMASKALKNGECEMAVAGGIRTILLPTELGLDMESSDGRTRTFDMNSDGTGVGEGVGSVLLKPLNRAIEDGDHIYGVIKGSAVNQDGATNGITAPNPVSQTEVIKEAWHDAGIDPTSLSFIEAHGTGTKLGDPIEIEGLRKAFEDYTDHKQFCAIGSVKTNIGHLFEAAGIASLIKSVLMLNKKQNPPLVHFQKPNKNIHFEKTPFYIDTDLTDFDKTEQPLRGGVSSFGFSGTNAHVVLEQYNPSNKESTNNHELPYVFTVSAKSKWSLNELITRYKNMLLNDKKVELQSVCFTSSMGRAHLDHRIAIVASSKEELKLKLEAIEKNQINMEGIFQGEYQIVVDFNQQKAKGEITERELHMISGKANTIIEAMSFDGIKEQTLLKEICEYYVQGAEIRWDKFYSFYHKIRKTPLPLYPFERKRCWVLVNDTNTSSRLKKDKVVAMNDFVNESTHHTSLTISSSLKDIVSRVSGLEIDEINENAHFLEMGLDSIMLVQIRKEIYEMFHIDIEMEKFFDSITNLYHLSHFISEVVSSQDVAATMMAERSVEKSDIETEGIEQITTNIIDTQMSSAEHIISKQIELMNEQQQNFTNLMMQQLQLLDSSEKSTIDHFSKINKADVTTKLSKKVINNETKAKPFIPYQPIVIEDNDSFTDQQKKYLKQFIADYNQRTNNSKNVAQETRDVHANNRNVSGFRLGWKEIVYPIVAEQSAGAKMWDIDGNEYIDLTMGFGVNLFGHNPKFIQDELEQSVQPTLPPLGPMSDMAGEAASLIRELTGVERVAFYNTGSEAVMFALRLARAKTGRSKVVIFSGSYHGTFDGVLGVANLDADESSAIPMAPGITSSYVDDVIMLNYNSPEALEMIQNHAHELAAVLVEPVQSRRPDLQPKKFLQQLREVTEKSGTALIFDEVITGFRIGIDGAQAYFNIQADLVIYGKVIGGGMPIGIVAGKGDFMDPVDGGTWHFGDASYPRYADQKTFLGGTFCTHPITMRVMLKVLNYLKLNNKNLYTDVNEKTNYLVNELNAYFKSTGVPIYMVNYGSLFRFVSFGDIELFFYHLIHKGIYIWEGRNCFLSTAHTMEHIEELIKVVKETVTDLRRGGFLPGQPEPPNRGTNNNLKTSKDKSLQLTNEQKQLWIASMAGNSQSAAANESVLLKLKGSLNLKVLKEAVSLLMERHESLRTVIEPNGSFQVVKPDLNIDINIEDFTTITIEEQQETINEWLKQDAEQGFDLKSNFPLFRISLLKQSETTHLLLLTFHHITVDGWSIGVFINELEKVYSSICQGTQFNLPVPVQFESFLNWQNGLQQGGMQQAVNYWSEKFAKPISVVHLPSLNGHLQHKSYQCDRYSIKLDQQLTKKLRALSIETKNSLFVTLLTAFKLFIHRITGENDIVVGIPTAGQAHMDEHIIIGNCVNLLPIYSQVEDQISFSSYLNEIKTALKEIEVYQNYSLAQLAERVRNIPDIHILFNMDRPIKKLNFLGLDTEIIPYPAKYSYYDLFLNVTDIHNELWVDFDYSIDLIQPEVMKIWVEGFIHMLQTITQNSTAKIAQIGLVTPENKEQILNAWNENAQKLNEKIINRTNISLPTDQYKYMILDRYMQPSPIGTIGDLYIENGNETNHTGLLAMNQLDEKIEIIGEVENQIKVRGYSMNLSQLEQFIINLFPVSDCVIVDKQMISKEEQGLIAYIVGKDKWVDTRLIRKMMMELLPDYMVPNVVFGMDHIPLKSDGKVDIQLLPNIEKKIINEETTNETEEQLREIWCDILDLKQIGLHDDFFTIGGNSLKATIMLSKVYEQFNIQIQIGQMFKHSTVKELSMLIRGGNKDAFKPISIVHNKDHVYPVSPAQKRIYILEQLKERSLIHNIPGKLMIEGDLEVHVLNFVLKTLVNRHEGFRTVFEIVDGEIVQRIVDSIDFKLEAVQVEDKQIDSVIENFVQPFDLTKAPLFRAKLLKMEENKHILCLDMHHIISDGFSMAIFINEFIRLVQGDPLPELTVQYKDFVLWREQNFDEKKSKPMEDYWLSQFSDEIPVLNMPLDYPRPQTLKTEGERITFTVDELLTKQLKQIAHETKTTMFMVLLSAYNILLHKYTGQNDIIVGTPISGRNHADIEQMIGVFINTVAIRNKPSVDKKYKQFLQEVKMYSLQAFENQDYPFEDLVDRLNVDRDTSRNPIFDTLFILQNMDISEVVSGNLKFSPTELNPGVSPYDLTLSAEDRNTHLVFHIDYSTALFKKSTIHRLISHFNHLLHQITKSLELTLSEIEILPREEKQKLLVDFNDTKLAYDTNKTLHIYFEQQVEKTPYATALVFGNQQISYSELNQKANQLAHLLREKQVKPGSLVGIMLNRSIDMMIGILGVLKAGGAYLPIDPNYPLKRIEYMINDAQVEMLLVHSDFEKKISKRTEILIVDENLYKGKATNLTNVNHSEDLAYTIYTSGSTGNPKGVMISHRAVHNFIEAMCEQIPFHQSKSILALTTISFDIFVLETLLPLMKGMRVVIADENQQIDAKALKEVIETNDVDMIQITPSRLKMLMAEDLKLDFLNHMTEILLGGEALPTHLFESLKSFSNLKIYNMYGPTETTVWSCVSDLTQKESVDIGGPVANTQVYILNENQQLQPINIPGELCISGDGLSKGYLDQAQLTDEKFVPDPFKPDEKMYKTGDLAKWNENGVIQYLGRMDHQIKIRGYRIELEEIEKAIVKRDQIQEAVVLAYEDKNRDKYLAAFYVSEEELLIDELRNSLIHELPEYMIPSYLTHLDHMPLTPNGKIDKKSLPKPDHSYNKTVNYVKPRNNIEEKLCQLWMAELSLNQIGIHDHFFKLGGHSLKATILITKINKEFNINIPVRVMFKHPTISELAAFISGSEKNEHSSIPIDNEKRMYSLSPAQKRLFLLQQIHKSSTAYHLTGALQLDGHIDRQRLEETFHQVIRRHETLRTSFPLVDGEPVQRIHEDVDFKIECYDLQGELDPFINEMIVAFDLSKAPLIKVNLIKITNNKHLLFIDMHHIISDGTSIHILIEEFNQLYNGKSLPQLHVQYKHFAEWQHDLMRKGVYDNQKEYWLNQFKDEIPVLSLPTDFHRPQKQSFEGDKITFEIGEESLEKLKKVANETGATLFMVLLSAYYILLSKYSGQEDIVVGSPVIGRNHADVQHLLGMFVNTLALRNKPISNKEFSAFLHEVRENSVQAFDHQQFTFEELVEQLQLKRDLSRNPLFDVMFSMESSESDEMKMEGLTIQPYDLKQNTTKFDLLLEAREVENGIQFGLEFSTNLFTKQTIERMAVHFSNILHHITLNKNIKLKDIDMIENEEKNQILNDFNQTEAEFPSEQTLHQCFEEQVEQNPDKIAVFYGSKKLTYNEMNQKSNSLGRVLRNRGIKNDSVVAIMLDRSLEMMIGIMGILKSGGAYLPISPELPIERTKYMLKNSGVRTILCQKKYMNKIRNEIEIENLELINLEEDSLYTQDHSNLPYINTANDLAYIIYTSGSTGKPKGVMIEHRSVINRIHWMQKQYPIGDEDTILQKTPVFFDVSVWELFWWSMYGASVCMLKPGGEKEPKAIIDAIEKYKITTMHFVPSMLTAFLDYLENVEHNISRLSSLRQVFASGEALNINQTQLFNQCLNRDYGVKLHNLYGPTEATVDVSYYDCSSKEELNIVPIGKPIDNTQLYILDKNNQLMSVGLPGELHISGVGLARGYLNQPELTSEKFINNPFKPGEKMYKTGDLARWLPDGNIEYLGRNDDQVKIRGHRIELGEIEKHLTEDEKIKQAVVVLKVDQNKTPTLCAYYMADHELDVKRMKNNLSKFIPEYMIPSYFVQMEELPLNPSGKVDRKKLPDPIIDTKSTYVKPENEVQEKMIHVWEKTLGMKDIGIDHNFFELGGDSIKALQISSRLMGEYGLKLDVGDLFEYPVIKDLHKYITFTSKKADQSMVIGEVNLTPIQRNLFEQDWEAVQHYNQSLMLYSEEFNETLVKKSFEMIVEHHDALRMTFSNENKEITQVNHAVGHSSINLKVLDLMKEENNLGQIENSANQLQSSFDISKGPLIKLALFKTNKGDHLLIIIHHLVVDGVSWRIILEDFATIYNGLLNKEKFNLPAKTDSFKLWSESLMAYSTDKELLKEAAFWSRQEQAKVQVLPRDYSISTTVAKHQKVEKLTLDKVHTQKLLQDVHHVYNTEINDILLSSLGLAIRDWFDHDQTLIHVEGHGREEVMEDVNISRTVGWFTSIFPFVLSMSNDNGISDVIKQTKDNLRRVPNKGFGYGILKYLSTIVKDANLPLEFNVQPEILFNYLGHMDGDIGTDHFKISDVSTGKEMGPQIKKDYAFEINGMILNHQLVLEFHYNTKLYKKSTVSQFIELYKKNLENTINHCCEKESKEHTPTDYHFNSLSQEQLEKVSSLFKK</sequence>
<dbReference type="InterPro" id="IPR036736">
    <property type="entry name" value="ACP-like_sf"/>
</dbReference>
<dbReference type="GO" id="GO:0043041">
    <property type="term" value="P:amino acid activation for nonribosomal peptide biosynthetic process"/>
    <property type="evidence" value="ECO:0007669"/>
    <property type="project" value="TreeGrafter"/>
</dbReference>
<dbReference type="Proteomes" id="UP000448943">
    <property type="component" value="Unassembled WGS sequence"/>
</dbReference>
<dbReference type="NCBIfam" id="TIGR01720">
    <property type="entry name" value="NRPS-para261"/>
    <property type="match status" value="1"/>
</dbReference>
<dbReference type="GO" id="GO:0008483">
    <property type="term" value="F:transaminase activity"/>
    <property type="evidence" value="ECO:0007669"/>
    <property type="project" value="InterPro"/>
</dbReference>
<dbReference type="Gene3D" id="2.30.38.10">
    <property type="entry name" value="Luciferase, Domain 3"/>
    <property type="match status" value="2"/>
</dbReference>
<keyword evidence="7" id="KW-0677">Repeat</keyword>
<dbReference type="Pfam" id="PF00550">
    <property type="entry name" value="PP-binding"/>
    <property type="match status" value="5"/>
</dbReference>
<accession>A0A6N9Q5H0</accession>
<dbReference type="SUPFAM" id="SSF53901">
    <property type="entry name" value="Thiolase-like"/>
    <property type="match status" value="1"/>
</dbReference>
<dbReference type="Gene3D" id="3.40.50.12780">
    <property type="entry name" value="N-terminal domain of ligase-like"/>
    <property type="match status" value="1"/>
</dbReference>
<dbReference type="Pfam" id="PF00668">
    <property type="entry name" value="Condensation"/>
    <property type="match status" value="4"/>
</dbReference>
<dbReference type="GO" id="GO:0044550">
    <property type="term" value="P:secondary metabolite biosynthetic process"/>
    <property type="evidence" value="ECO:0007669"/>
    <property type="project" value="UniProtKB-ARBA"/>
</dbReference>
<dbReference type="Gene3D" id="3.90.1150.10">
    <property type="entry name" value="Aspartate Aminotransferase, domain 1"/>
    <property type="match status" value="1"/>
</dbReference>
<feature type="domain" description="Carrier" evidence="12">
    <location>
        <begin position="2601"/>
        <end position="2676"/>
    </location>
</feature>
<keyword evidence="15" id="KW-1185">Reference proteome</keyword>
<proteinExistence type="inferred from homology"/>
<dbReference type="FunFam" id="1.10.1200.10:FF:000005">
    <property type="entry name" value="Nonribosomal peptide synthetase 1"/>
    <property type="match status" value="3"/>
</dbReference>
<dbReference type="GO" id="GO:0006633">
    <property type="term" value="P:fatty acid biosynthetic process"/>
    <property type="evidence" value="ECO:0007669"/>
    <property type="project" value="InterPro"/>
</dbReference>
<evidence type="ECO:0000256" key="10">
    <source>
        <dbReference type="ARBA" id="ARBA00023268"/>
    </source>
</evidence>
<dbReference type="FunFam" id="3.30.300.30:FF:000010">
    <property type="entry name" value="Enterobactin synthetase component F"/>
    <property type="match status" value="2"/>
</dbReference>
<dbReference type="Pfam" id="PF00202">
    <property type="entry name" value="Aminotran_3"/>
    <property type="match status" value="1"/>
</dbReference>
<dbReference type="InterPro" id="IPR015422">
    <property type="entry name" value="PyrdxlP-dep_Trfase_small"/>
</dbReference>
<feature type="domain" description="Carrier" evidence="12">
    <location>
        <begin position="4684"/>
        <end position="4759"/>
    </location>
</feature>
<feature type="domain" description="Ketosynthase family 3 (KS3)" evidence="13">
    <location>
        <begin position="678"/>
        <end position="1101"/>
    </location>
</feature>
<keyword evidence="6" id="KW-0808">Transferase</keyword>
<dbReference type="SUPFAM" id="SSF53383">
    <property type="entry name" value="PLP-dependent transferases"/>
    <property type="match status" value="1"/>
</dbReference>
<dbReference type="InterPro" id="IPR001242">
    <property type="entry name" value="Condensation_dom"/>
</dbReference>
<dbReference type="SMART" id="SM00823">
    <property type="entry name" value="PKS_PP"/>
    <property type="match status" value="4"/>
</dbReference>
<dbReference type="PROSITE" id="PS50075">
    <property type="entry name" value="CARRIER"/>
    <property type="match status" value="5"/>
</dbReference>
<dbReference type="PANTHER" id="PTHR45527">
    <property type="entry name" value="NONRIBOSOMAL PEPTIDE SYNTHETASE"/>
    <property type="match status" value="1"/>
</dbReference>
<dbReference type="InterPro" id="IPR010060">
    <property type="entry name" value="NRPS_synth"/>
</dbReference>
<dbReference type="Pfam" id="PF22621">
    <property type="entry name" value="CurL-like_PKS_C"/>
    <property type="match status" value="1"/>
</dbReference>
<dbReference type="Pfam" id="PF13193">
    <property type="entry name" value="AMP-binding_C"/>
    <property type="match status" value="2"/>
</dbReference>
<evidence type="ECO:0000256" key="8">
    <source>
        <dbReference type="ARBA" id="ARBA00022898"/>
    </source>
</evidence>
<dbReference type="CDD" id="cd00610">
    <property type="entry name" value="OAT_like"/>
    <property type="match status" value="1"/>
</dbReference>
<feature type="domain" description="Carrier" evidence="12">
    <location>
        <begin position="3636"/>
        <end position="3711"/>
    </location>
</feature>
<evidence type="ECO:0000256" key="7">
    <source>
        <dbReference type="ARBA" id="ARBA00022737"/>
    </source>
</evidence>
<feature type="region of interest" description="Disordered" evidence="11">
    <location>
        <begin position="1957"/>
        <end position="1979"/>
    </location>
</feature>
<dbReference type="PROSITE" id="PS00012">
    <property type="entry name" value="PHOSPHOPANTETHEINE"/>
    <property type="match status" value="2"/>
</dbReference>
<evidence type="ECO:0000256" key="2">
    <source>
        <dbReference type="ARBA" id="ARBA00006432"/>
    </source>
</evidence>
<feature type="domain" description="Carrier" evidence="12">
    <location>
        <begin position="579"/>
        <end position="654"/>
    </location>
</feature>
<dbReference type="Gene3D" id="3.30.559.10">
    <property type="entry name" value="Chloramphenicol acetyltransferase-like domain"/>
    <property type="match status" value="4"/>
</dbReference>
<dbReference type="FunFam" id="2.30.38.10:FF:000001">
    <property type="entry name" value="Non-ribosomal peptide synthetase PvdI"/>
    <property type="match status" value="2"/>
</dbReference>
<dbReference type="FunFam" id="3.40.50.12780:FF:000012">
    <property type="entry name" value="Non-ribosomal peptide synthetase"/>
    <property type="match status" value="2"/>
</dbReference>
<comment type="similarity">
    <text evidence="2">Belongs to the ATP-dependent AMP-binding enzyme family.</text>
</comment>
<dbReference type="InterPro" id="IPR006162">
    <property type="entry name" value="Ppantetheine_attach_site"/>
</dbReference>
<dbReference type="InterPro" id="IPR049704">
    <property type="entry name" value="Aminotrans_3_PPA_site"/>
</dbReference>
<dbReference type="SUPFAM" id="SSF47336">
    <property type="entry name" value="ACP-like"/>
    <property type="match status" value="5"/>
</dbReference>
<dbReference type="InterPro" id="IPR042099">
    <property type="entry name" value="ANL_N_sf"/>
</dbReference>
<dbReference type="GO" id="GO:0016874">
    <property type="term" value="F:ligase activity"/>
    <property type="evidence" value="ECO:0007669"/>
    <property type="project" value="UniProtKB-KW"/>
</dbReference>
<dbReference type="SUPFAM" id="SSF52777">
    <property type="entry name" value="CoA-dependent acyltransferases"/>
    <property type="match status" value="8"/>
</dbReference>
<comment type="cofactor">
    <cofactor evidence="1">
        <name>pantetheine 4'-phosphate</name>
        <dbReference type="ChEBI" id="CHEBI:47942"/>
    </cofactor>
</comment>
<feature type="domain" description="Carrier" evidence="12">
    <location>
        <begin position="1317"/>
        <end position="1392"/>
    </location>
</feature>
<dbReference type="CDD" id="cd05930">
    <property type="entry name" value="A_NRPS"/>
    <property type="match status" value="1"/>
</dbReference>
<dbReference type="InterPro" id="IPR010071">
    <property type="entry name" value="AA_adenyl_dom"/>
</dbReference>
<dbReference type="InterPro" id="IPR025110">
    <property type="entry name" value="AMP-bd_C"/>
</dbReference>
<dbReference type="GO" id="GO:0005829">
    <property type="term" value="C:cytosol"/>
    <property type="evidence" value="ECO:0007669"/>
    <property type="project" value="TreeGrafter"/>
</dbReference>
<evidence type="ECO:0000256" key="5">
    <source>
        <dbReference type="ARBA" id="ARBA00022598"/>
    </source>
</evidence>
<dbReference type="InterPro" id="IPR023213">
    <property type="entry name" value="CAT-like_dom_sf"/>
</dbReference>
<dbReference type="NCBIfam" id="TIGR01733">
    <property type="entry name" value="AA-adenyl-dom"/>
    <property type="match status" value="2"/>
</dbReference>
<dbReference type="EMBL" id="SIJB01000029">
    <property type="protein sequence ID" value="NBI30067.1"/>
    <property type="molecule type" value="Genomic_DNA"/>
</dbReference>
<evidence type="ECO:0000256" key="4">
    <source>
        <dbReference type="ARBA" id="ARBA00022553"/>
    </source>
</evidence>
<evidence type="ECO:0000259" key="12">
    <source>
        <dbReference type="PROSITE" id="PS50075"/>
    </source>
</evidence>
<reference evidence="14 15" key="1">
    <citation type="submission" date="2019-01" db="EMBL/GenBank/DDBJ databases">
        <title>Chengkuizengella sp. nov., isolated from deep-sea sediment of East Pacific Ocean.</title>
        <authorList>
            <person name="Yang J."/>
            <person name="Lai Q."/>
            <person name="Shao Z."/>
        </authorList>
    </citation>
    <scope>NUCLEOTIDE SEQUENCE [LARGE SCALE GENOMIC DNA]</scope>
    <source>
        <strain evidence="14 15">YPA3-1-1</strain>
    </source>
</reference>
<comment type="caution">
    <text evidence="14">The sequence shown here is derived from an EMBL/GenBank/DDBJ whole genome shotgun (WGS) entry which is preliminary data.</text>
</comment>
<dbReference type="PROSITE" id="PS52004">
    <property type="entry name" value="KS3_2"/>
    <property type="match status" value="1"/>
</dbReference>
<dbReference type="InterPro" id="IPR020845">
    <property type="entry name" value="AMP-binding_CS"/>
</dbReference>
<dbReference type="CDD" id="cd19531">
    <property type="entry name" value="LCL_NRPS-like"/>
    <property type="match status" value="3"/>
</dbReference>
<evidence type="ECO:0000256" key="9">
    <source>
        <dbReference type="ARBA" id="ARBA00023194"/>
    </source>
</evidence>
<dbReference type="CDD" id="cd19534">
    <property type="entry name" value="E_NRPS"/>
    <property type="match status" value="1"/>
</dbReference>
<dbReference type="CDD" id="cd00833">
    <property type="entry name" value="PKS"/>
    <property type="match status" value="1"/>
</dbReference>
<keyword evidence="10" id="KW-0511">Multifunctional enzyme</keyword>
<evidence type="ECO:0000313" key="14">
    <source>
        <dbReference type="EMBL" id="NBI30067.1"/>
    </source>
</evidence>
<evidence type="ECO:0000256" key="11">
    <source>
        <dbReference type="SAM" id="MobiDB-lite"/>
    </source>
</evidence>
<dbReference type="Gene3D" id="1.10.1240.100">
    <property type="match status" value="1"/>
</dbReference>
<dbReference type="InterPro" id="IPR016039">
    <property type="entry name" value="Thiolase-like"/>
</dbReference>
<dbReference type="InterPro" id="IPR000873">
    <property type="entry name" value="AMP-dep_synth/lig_dom"/>
</dbReference>
<dbReference type="Pfam" id="PF02801">
    <property type="entry name" value="Ketoacyl-synt_C"/>
    <property type="match status" value="1"/>
</dbReference>